<dbReference type="Pfam" id="PF05347">
    <property type="entry name" value="Complex1_LYR"/>
    <property type="match status" value="1"/>
</dbReference>
<evidence type="ECO:0000313" key="5">
    <source>
        <dbReference type="Proteomes" id="UP001314263"/>
    </source>
</evidence>
<comment type="similarity">
    <text evidence="1">Belongs to the complex I LYR family.</text>
</comment>
<evidence type="ECO:0000313" key="4">
    <source>
        <dbReference type="EMBL" id="CAK0782120.1"/>
    </source>
</evidence>
<dbReference type="InterPro" id="IPR040330">
    <property type="entry name" value="LYRM1"/>
</dbReference>
<dbReference type="CDD" id="cd20261">
    <property type="entry name" value="Complex1_LYR_LYRM1"/>
    <property type="match status" value="1"/>
</dbReference>
<feature type="domain" description="Complex 1 LYR protein" evidence="3">
    <location>
        <begin position="12"/>
        <end position="69"/>
    </location>
</feature>
<dbReference type="AlphaFoldDB" id="A0AAV1I6G1"/>
<gene>
    <name evidence="4" type="ORF">CVIRNUC_005570</name>
</gene>
<organism evidence="4 5">
    <name type="scientific">Coccomyxa viridis</name>
    <dbReference type="NCBI Taxonomy" id="1274662"/>
    <lineage>
        <taxon>Eukaryota</taxon>
        <taxon>Viridiplantae</taxon>
        <taxon>Chlorophyta</taxon>
        <taxon>core chlorophytes</taxon>
        <taxon>Trebouxiophyceae</taxon>
        <taxon>Trebouxiophyceae incertae sedis</taxon>
        <taxon>Coccomyxaceae</taxon>
        <taxon>Coccomyxa</taxon>
    </lineage>
</organism>
<dbReference type="EMBL" id="CAUYUE010000006">
    <property type="protein sequence ID" value="CAK0782120.1"/>
    <property type="molecule type" value="Genomic_DNA"/>
</dbReference>
<evidence type="ECO:0000259" key="3">
    <source>
        <dbReference type="Pfam" id="PF05347"/>
    </source>
</evidence>
<dbReference type="InterPro" id="IPR045294">
    <property type="entry name" value="Complex1_LYR_LYRM1"/>
</dbReference>
<accession>A0AAV1I6G1</accession>
<feature type="region of interest" description="Disordered" evidence="2">
    <location>
        <begin position="92"/>
        <end position="137"/>
    </location>
</feature>
<dbReference type="GO" id="GO:0005739">
    <property type="term" value="C:mitochondrion"/>
    <property type="evidence" value="ECO:0007669"/>
    <property type="project" value="TreeGrafter"/>
</dbReference>
<dbReference type="InterPro" id="IPR008011">
    <property type="entry name" value="Complex1_LYR_dom"/>
</dbReference>
<protein>
    <recommendedName>
        <fullName evidence="3">Complex 1 LYR protein domain-containing protein</fullName>
    </recommendedName>
</protein>
<name>A0AAV1I6G1_9CHLO</name>
<feature type="compositionally biased region" description="Polar residues" evidence="2">
    <location>
        <begin position="100"/>
        <end position="109"/>
    </location>
</feature>
<comment type="caution">
    <text evidence="4">The sequence shown here is derived from an EMBL/GenBank/DDBJ whole genome shotgun (WGS) entry which is preliminary data.</text>
</comment>
<feature type="compositionally biased region" description="Basic and acidic residues" evidence="2">
    <location>
        <begin position="119"/>
        <end position="137"/>
    </location>
</feature>
<evidence type="ECO:0000256" key="2">
    <source>
        <dbReference type="SAM" id="MobiDB-lite"/>
    </source>
</evidence>
<keyword evidence="5" id="KW-1185">Reference proteome</keyword>
<dbReference type="PANTHER" id="PTHR14273:SF0">
    <property type="entry name" value="LYR MOTIF-CONTAINING PROTEIN 1"/>
    <property type="match status" value="1"/>
</dbReference>
<dbReference type="Proteomes" id="UP001314263">
    <property type="component" value="Unassembled WGS sequence"/>
</dbReference>
<proteinExistence type="inferred from homology"/>
<evidence type="ECO:0000256" key="1">
    <source>
        <dbReference type="ARBA" id="ARBA00009508"/>
    </source>
</evidence>
<dbReference type="PANTHER" id="PTHR14273">
    <property type="entry name" value="LYR MOTIF-CONTAINING PROTEIN 1"/>
    <property type="match status" value="1"/>
</dbReference>
<sequence>MPAEGVATTKGRVLSLYRDILRTSRTWKGGHEEQQYITHEAQQVFRSNAAETNVDRIEDMVREGQNRLEYAMHYGIPYPRLHYAPQFPRRYVMDKPQMPDTPQQSSGSREITDKLAAAEARRKAKLEQARRDSGQTS</sequence>
<reference evidence="4 5" key="1">
    <citation type="submission" date="2023-10" db="EMBL/GenBank/DDBJ databases">
        <authorList>
            <person name="Maclean D."/>
            <person name="Macfadyen A."/>
        </authorList>
    </citation>
    <scope>NUCLEOTIDE SEQUENCE [LARGE SCALE GENOMIC DNA]</scope>
</reference>